<reference evidence="3" key="1">
    <citation type="submission" date="2005-09" db="EMBL/GenBank/DDBJ databases">
        <title>Annotation of the Aspergillus terreus NIH2624 genome.</title>
        <authorList>
            <person name="Birren B.W."/>
            <person name="Lander E.S."/>
            <person name="Galagan J.E."/>
            <person name="Nusbaum C."/>
            <person name="Devon K."/>
            <person name="Henn M."/>
            <person name="Ma L.-J."/>
            <person name="Jaffe D.B."/>
            <person name="Butler J."/>
            <person name="Alvarez P."/>
            <person name="Gnerre S."/>
            <person name="Grabherr M."/>
            <person name="Kleber M."/>
            <person name="Mauceli E.W."/>
            <person name="Brockman W."/>
            <person name="Rounsley S."/>
            <person name="Young S.K."/>
            <person name="LaButti K."/>
            <person name="Pushparaj V."/>
            <person name="DeCaprio D."/>
            <person name="Crawford M."/>
            <person name="Koehrsen M."/>
            <person name="Engels R."/>
            <person name="Montgomery P."/>
            <person name="Pearson M."/>
            <person name="Howarth C."/>
            <person name="Larson L."/>
            <person name="Luoma S."/>
            <person name="White J."/>
            <person name="Alvarado L."/>
            <person name="Kodira C.D."/>
            <person name="Zeng Q."/>
            <person name="Oleary S."/>
            <person name="Yandava C."/>
            <person name="Denning D.W."/>
            <person name="Nierman W.C."/>
            <person name="Milne T."/>
            <person name="Madden K."/>
        </authorList>
    </citation>
    <scope>NUCLEOTIDE SEQUENCE [LARGE SCALE GENOMIC DNA]</scope>
    <source>
        <strain evidence="3">NIH 2624 / FGSC A1156</strain>
    </source>
</reference>
<protein>
    <submittedName>
        <fullName evidence="2">Uncharacterized protein</fullName>
    </submittedName>
</protein>
<dbReference type="HOGENOM" id="CLU_1767698_0_0_1"/>
<gene>
    <name evidence="2" type="ORF">ATEG_10106</name>
</gene>
<evidence type="ECO:0000313" key="2">
    <source>
        <dbReference type="EMBL" id="EAU29555.1"/>
    </source>
</evidence>
<sequence>MSETMMATLCRRSGQCLTSARKSQRQPSTWWSLGVKGPRRWSLCRNDVIHDDCSPASLAPFMSDEPVARCPQDHSSPSCPAPRIGSLVAAGLPPGDPIPAPLLRVPTPIADVPVGASALAPSQRFSSPTWPGGLSGSANLARVGDTT</sequence>
<evidence type="ECO:0000256" key="1">
    <source>
        <dbReference type="SAM" id="MobiDB-lite"/>
    </source>
</evidence>
<dbReference type="RefSeq" id="XP_001209408.1">
    <property type="nucleotide sequence ID" value="XM_001209408.1"/>
</dbReference>
<dbReference type="VEuPathDB" id="FungiDB:ATEG_10106"/>
<proteinExistence type="predicted"/>
<dbReference type="AlphaFoldDB" id="Q0C878"/>
<dbReference type="Proteomes" id="UP000007963">
    <property type="component" value="Unassembled WGS sequence"/>
</dbReference>
<accession>Q0C878</accession>
<name>Q0C878_ASPTN</name>
<evidence type="ECO:0000313" key="3">
    <source>
        <dbReference type="Proteomes" id="UP000007963"/>
    </source>
</evidence>
<organism evidence="2 3">
    <name type="scientific">Aspergillus terreus (strain NIH 2624 / FGSC A1156)</name>
    <dbReference type="NCBI Taxonomy" id="341663"/>
    <lineage>
        <taxon>Eukaryota</taxon>
        <taxon>Fungi</taxon>
        <taxon>Dikarya</taxon>
        <taxon>Ascomycota</taxon>
        <taxon>Pezizomycotina</taxon>
        <taxon>Eurotiomycetes</taxon>
        <taxon>Eurotiomycetidae</taxon>
        <taxon>Eurotiales</taxon>
        <taxon>Aspergillaceae</taxon>
        <taxon>Aspergillus</taxon>
        <taxon>Aspergillus subgen. Circumdati</taxon>
    </lineage>
</organism>
<feature type="region of interest" description="Disordered" evidence="1">
    <location>
        <begin position="123"/>
        <end position="147"/>
    </location>
</feature>
<dbReference type="GeneID" id="4319409"/>
<dbReference type="EMBL" id="CH476609">
    <property type="protein sequence ID" value="EAU29555.1"/>
    <property type="molecule type" value="Genomic_DNA"/>
</dbReference>